<dbReference type="EMBL" id="UYYB01105425">
    <property type="protein sequence ID" value="VDM79525.1"/>
    <property type="molecule type" value="Genomic_DNA"/>
</dbReference>
<sequence>MESCQMRVDELRLRLDQSLASFQRSSQQKDKTRSLRIVRQNSTETLIEINNIMESCQMRVEELRLRLDQSLASFQRSSQQKDKTRSLRIVRQNSTETLIEINNPGERSRFDRLLATSPLNVICSNGSSPAPNIASSPADSTDSGVAVSPLSSPFGHTKYSPFHQYSSGMRQRSASESGDWDGVVLKSILKKPHRSDRFSRSQSETQHCCGDIASQLSLLMESTTEIDENEEHTENDAELMTEHRKKRVSFSEKVQERRFRVGQCILTAARKNEKKRAYRRRKEERERAHSQESNNENHADSN</sequence>
<feature type="compositionally biased region" description="Basic and acidic residues" evidence="1">
    <location>
        <begin position="281"/>
        <end position="302"/>
    </location>
</feature>
<dbReference type="OrthoDB" id="5868397at2759"/>
<dbReference type="Proteomes" id="UP000270094">
    <property type="component" value="Unassembled WGS sequence"/>
</dbReference>
<evidence type="ECO:0000256" key="1">
    <source>
        <dbReference type="SAM" id="MobiDB-lite"/>
    </source>
</evidence>
<dbReference type="AlphaFoldDB" id="A0A3P7L9T9"/>
<feature type="non-terminal residue" evidence="2">
    <location>
        <position position="302"/>
    </location>
</feature>
<keyword evidence="3" id="KW-1185">Reference proteome</keyword>
<organism evidence="2 3">
    <name type="scientific">Strongylus vulgaris</name>
    <name type="common">Blood worm</name>
    <dbReference type="NCBI Taxonomy" id="40348"/>
    <lineage>
        <taxon>Eukaryota</taxon>
        <taxon>Metazoa</taxon>
        <taxon>Ecdysozoa</taxon>
        <taxon>Nematoda</taxon>
        <taxon>Chromadorea</taxon>
        <taxon>Rhabditida</taxon>
        <taxon>Rhabditina</taxon>
        <taxon>Rhabditomorpha</taxon>
        <taxon>Strongyloidea</taxon>
        <taxon>Strongylidae</taxon>
        <taxon>Strongylus</taxon>
    </lineage>
</organism>
<accession>A0A3P7L9T9</accession>
<protein>
    <submittedName>
        <fullName evidence="2">Uncharacterized protein</fullName>
    </submittedName>
</protein>
<name>A0A3P7L9T9_STRVU</name>
<feature type="region of interest" description="Disordered" evidence="1">
    <location>
        <begin position="270"/>
        <end position="302"/>
    </location>
</feature>
<gene>
    <name evidence="2" type="ORF">SVUK_LOCUS14523</name>
</gene>
<reference evidence="2 3" key="1">
    <citation type="submission" date="2018-11" db="EMBL/GenBank/DDBJ databases">
        <authorList>
            <consortium name="Pathogen Informatics"/>
        </authorList>
    </citation>
    <scope>NUCLEOTIDE SEQUENCE [LARGE SCALE GENOMIC DNA]</scope>
</reference>
<evidence type="ECO:0000313" key="2">
    <source>
        <dbReference type="EMBL" id="VDM79525.1"/>
    </source>
</evidence>
<evidence type="ECO:0000313" key="3">
    <source>
        <dbReference type="Proteomes" id="UP000270094"/>
    </source>
</evidence>
<proteinExistence type="predicted"/>